<keyword evidence="3" id="KW-0560">Oxidoreductase</keyword>
<dbReference type="EMBL" id="CP036432">
    <property type="protein sequence ID" value="QDV83943.1"/>
    <property type="molecule type" value="Genomic_DNA"/>
</dbReference>
<evidence type="ECO:0000313" key="4">
    <source>
        <dbReference type="Proteomes" id="UP000318081"/>
    </source>
</evidence>
<dbReference type="InterPro" id="IPR012292">
    <property type="entry name" value="Globin/Proto"/>
</dbReference>
<dbReference type="PROSITE" id="PS01033">
    <property type="entry name" value="GLOBIN"/>
    <property type="match status" value="1"/>
</dbReference>
<gene>
    <name evidence="3" type="primary">hmp_2</name>
    <name evidence="3" type="ORF">TBK1r_28860</name>
</gene>
<dbReference type="Pfam" id="PF00042">
    <property type="entry name" value="Globin"/>
    <property type="match status" value="1"/>
</dbReference>
<keyword evidence="1" id="KW-0349">Heme</keyword>
<dbReference type="InterPro" id="IPR009050">
    <property type="entry name" value="Globin-like_sf"/>
</dbReference>
<keyword evidence="1" id="KW-0479">Metal-binding</keyword>
<evidence type="ECO:0000256" key="1">
    <source>
        <dbReference type="RuleBase" id="RU000356"/>
    </source>
</evidence>
<dbReference type="RefSeq" id="WP_145211524.1">
    <property type="nucleotide sequence ID" value="NZ_CP036432.1"/>
</dbReference>
<dbReference type="Proteomes" id="UP000318081">
    <property type="component" value="Chromosome"/>
</dbReference>
<dbReference type="InterPro" id="IPR000971">
    <property type="entry name" value="Globin"/>
</dbReference>
<protein>
    <submittedName>
        <fullName evidence="3">Flavohemoprotein</fullName>
        <ecNumber evidence="3">1.14.12.17</ecNumber>
    </submittedName>
</protein>
<sequence length="141" mass="16005">MELDESVEAILSDESNALDGFYERLFQRYPEFKYFFAGANVKRQTAMLTMALLAVKQYPALRRSSKDYLEVLGTKHHGLGIANELFPKFIEVLVETIAEFHGNDWNAALDKQWTDALNYAAAIMHQSPHELVFRVTSASSS</sequence>
<keyword evidence="4" id="KW-1185">Reference proteome</keyword>
<evidence type="ECO:0000313" key="3">
    <source>
        <dbReference type="EMBL" id="QDV83943.1"/>
    </source>
</evidence>
<evidence type="ECO:0000259" key="2">
    <source>
        <dbReference type="PROSITE" id="PS01033"/>
    </source>
</evidence>
<proteinExistence type="inferred from homology"/>
<name>A0ABX5XPK0_9BACT</name>
<dbReference type="EC" id="1.14.12.17" evidence="3"/>
<organism evidence="3 4">
    <name type="scientific">Stieleria magnilauensis</name>
    <dbReference type="NCBI Taxonomy" id="2527963"/>
    <lineage>
        <taxon>Bacteria</taxon>
        <taxon>Pseudomonadati</taxon>
        <taxon>Planctomycetota</taxon>
        <taxon>Planctomycetia</taxon>
        <taxon>Pirellulales</taxon>
        <taxon>Pirellulaceae</taxon>
        <taxon>Stieleria</taxon>
    </lineage>
</organism>
<dbReference type="GO" id="GO:0008941">
    <property type="term" value="F:nitric oxide dioxygenase NAD(P)H activity"/>
    <property type="evidence" value="ECO:0007669"/>
    <property type="project" value="UniProtKB-EC"/>
</dbReference>
<dbReference type="SUPFAM" id="SSF46458">
    <property type="entry name" value="Globin-like"/>
    <property type="match status" value="1"/>
</dbReference>
<keyword evidence="1" id="KW-0561">Oxygen transport</keyword>
<reference evidence="3 4" key="1">
    <citation type="submission" date="2019-02" db="EMBL/GenBank/DDBJ databases">
        <title>Deep-cultivation of Planctomycetes and their phenomic and genomic characterization uncovers novel biology.</title>
        <authorList>
            <person name="Wiegand S."/>
            <person name="Jogler M."/>
            <person name="Boedeker C."/>
            <person name="Pinto D."/>
            <person name="Vollmers J."/>
            <person name="Rivas-Marin E."/>
            <person name="Kohn T."/>
            <person name="Peeters S.H."/>
            <person name="Heuer A."/>
            <person name="Rast P."/>
            <person name="Oberbeckmann S."/>
            <person name="Bunk B."/>
            <person name="Jeske O."/>
            <person name="Meyerdierks A."/>
            <person name="Storesund J.E."/>
            <person name="Kallscheuer N."/>
            <person name="Luecker S."/>
            <person name="Lage O.M."/>
            <person name="Pohl T."/>
            <person name="Merkel B.J."/>
            <person name="Hornburger P."/>
            <person name="Mueller R.-W."/>
            <person name="Bruemmer F."/>
            <person name="Labrenz M."/>
            <person name="Spormann A.M."/>
            <person name="Op den Camp H."/>
            <person name="Overmann J."/>
            <person name="Amann R."/>
            <person name="Jetten M.S.M."/>
            <person name="Mascher T."/>
            <person name="Medema M.H."/>
            <person name="Devos D.P."/>
            <person name="Kaster A.-K."/>
            <person name="Ovreas L."/>
            <person name="Rohde M."/>
            <person name="Galperin M.Y."/>
            <person name="Jogler C."/>
        </authorList>
    </citation>
    <scope>NUCLEOTIDE SEQUENCE [LARGE SCALE GENOMIC DNA]</scope>
    <source>
        <strain evidence="3 4">TBK1r</strain>
    </source>
</reference>
<comment type="similarity">
    <text evidence="1">Belongs to the globin family.</text>
</comment>
<accession>A0ABX5XPK0</accession>
<keyword evidence="1" id="KW-0813">Transport</keyword>
<feature type="domain" description="Globin" evidence="2">
    <location>
        <begin position="1"/>
        <end position="129"/>
    </location>
</feature>
<dbReference type="Gene3D" id="1.10.490.10">
    <property type="entry name" value="Globins"/>
    <property type="match status" value="1"/>
</dbReference>
<keyword evidence="1" id="KW-0408">Iron</keyword>